<gene>
    <name evidence="1" type="ORF">LCGC14_1740800</name>
</gene>
<dbReference type="EMBL" id="LAZR01015920">
    <property type="protein sequence ID" value="KKM06751.1"/>
    <property type="molecule type" value="Genomic_DNA"/>
</dbReference>
<comment type="caution">
    <text evidence="1">The sequence shown here is derived from an EMBL/GenBank/DDBJ whole genome shotgun (WGS) entry which is preliminary data.</text>
</comment>
<dbReference type="InterPro" id="IPR029044">
    <property type="entry name" value="Nucleotide-diphossugar_trans"/>
</dbReference>
<dbReference type="AlphaFoldDB" id="A0A0F9JM07"/>
<evidence type="ECO:0008006" key="2">
    <source>
        <dbReference type="Google" id="ProtNLM"/>
    </source>
</evidence>
<dbReference type="Gene3D" id="3.90.550.10">
    <property type="entry name" value="Spore Coat Polysaccharide Biosynthesis Protein SpsA, Chain A"/>
    <property type="match status" value="1"/>
</dbReference>
<protein>
    <recommendedName>
        <fullName evidence="2">Nucleotide-diphospho-sugar transferase domain-containing protein</fullName>
    </recommendedName>
</protein>
<evidence type="ECO:0000313" key="1">
    <source>
        <dbReference type="EMBL" id="KKM06751.1"/>
    </source>
</evidence>
<feature type="non-terminal residue" evidence="1">
    <location>
        <position position="1"/>
    </location>
</feature>
<name>A0A0F9JM07_9ZZZZ</name>
<sequence length="170" mass="19913">FNTSNETVLYFDLDVLILRDISNLVELIRYLKYPMMLRSSDKLGEVNDWPSSSIMAWRGDMMQGVYYTVIQKGITEVIQKAYKNPSRAGQRTDQGFIRTIINPNKFQDFLPEGYIVFKYPDYVRNPKVIEKATILNWTGKPRFTEMGESLNQIKMLWKGHVLNHKINQIL</sequence>
<organism evidence="1">
    <name type="scientific">marine sediment metagenome</name>
    <dbReference type="NCBI Taxonomy" id="412755"/>
    <lineage>
        <taxon>unclassified sequences</taxon>
        <taxon>metagenomes</taxon>
        <taxon>ecological metagenomes</taxon>
    </lineage>
</organism>
<proteinExistence type="predicted"/>
<reference evidence="1" key="1">
    <citation type="journal article" date="2015" name="Nature">
        <title>Complex archaea that bridge the gap between prokaryotes and eukaryotes.</title>
        <authorList>
            <person name="Spang A."/>
            <person name="Saw J.H."/>
            <person name="Jorgensen S.L."/>
            <person name="Zaremba-Niedzwiedzka K."/>
            <person name="Martijn J."/>
            <person name="Lind A.E."/>
            <person name="van Eijk R."/>
            <person name="Schleper C."/>
            <person name="Guy L."/>
            <person name="Ettema T.J."/>
        </authorList>
    </citation>
    <scope>NUCLEOTIDE SEQUENCE</scope>
</reference>
<accession>A0A0F9JM07</accession>
<dbReference type="SUPFAM" id="SSF53448">
    <property type="entry name" value="Nucleotide-diphospho-sugar transferases"/>
    <property type="match status" value="1"/>
</dbReference>